<organism evidence="1 2">
    <name type="scientific">Pholiota conissans</name>
    <dbReference type="NCBI Taxonomy" id="109636"/>
    <lineage>
        <taxon>Eukaryota</taxon>
        <taxon>Fungi</taxon>
        <taxon>Dikarya</taxon>
        <taxon>Basidiomycota</taxon>
        <taxon>Agaricomycotina</taxon>
        <taxon>Agaricomycetes</taxon>
        <taxon>Agaricomycetidae</taxon>
        <taxon>Agaricales</taxon>
        <taxon>Agaricineae</taxon>
        <taxon>Strophariaceae</taxon>
        <taxon>Pholiota</taxon>
    </lineage>
</organism>
<name>A0A9P5YRA1_9AGAR</name>
<dbReference type="OrthoDB" id="3033106at2759"/>
<gene>
    <name evidence="1" type="ORF">BDN70DRAFT_346244</name>
</gene>
<dbReference type="AlphaFoldDB" id="A0A9P5YRA1"/>
<proteinExistence type="predicted"/>
<dbReference type="EMBL" id="MU155403">
    <property type="protein sequence ID" value="KAF9473989.1"/>
    <property type="molecule type" value="Genomic_DNA"/>
</dbReference>
<accession>A0A9P5YRA1</accession>
<dbReference type="Proteomes" id="UP000807469">
    <property type="component" value="Unassembled WGS sequence"/>
</dbReference>
<sequence>MPFDISQLRLELSPGHHRRLLGESVDKTAMVAEGQATCFVTGISPQNKDDVMNSTLLAQLAANSKHNRETEAKAWYGYYKYVLEHVGWVVSDFNFAAKNLSDVDVAVNKVVIDFMEAYLDPTQLVAMKNLIESLRDEKEPAAKIFSTASSDGKNANFQIGCCSQDRDSNFFVLIGYGCIFLDARHGSSAHSS</sequence>
<evidence type="ECO:0000313" key="1">
    <source>
        <dbReference type="EMBL" id="KAF9473989.1"/>
    </source>
</evidence>
<protein>
    <submittedName>
        <fullName evidence="1">Uncharacterized protein</fullName>
    </submittedName>
</protein>
<evidence type="ECO:0000313" key="2">
    <source>
        <dbReference type="Proteomes" id="UP000807469"/>
    </source>
</evidence>
<keyword evidence="2" id="KW-1185">Reference proteome</keyword>
<comment type="caution">
    <text evidence="1">The sequence shown here is derived from an EMBL/GenBank/DDBJ whole genome shotgun (WGS) entry which is preliminary data.</text>
</comment>
<reference evidence="1" key="1">
    <citation type="submission" date="2020-11" db="EMBL/GenBank/DDBJ databases">
        <authorList>
            <consortium name="DOE Joint Genome Institute"/>
            <person name="Ahrendt S."/>
            <person name="Riley R."/>
            <person name="Andreopoulos W."/>
            <person name="Labutti K."/>
            <person name="Pangilinan J."/>
            <person name="Ruiz-Duenas F.J."/>
            <person name="Barrasa J.M."/>
            <person name="Sanchez-Garcia M."/>
            <person name="Camarero S."/>
            <person name="Miyauchi S."/>
            <person name="Serrano A."/>
            <person name="Linde D."/>
            <person name="Babiker R."/>
            <person name="Drula E."/>
            <person name="Ayuso-Fernandez I."/>
            <person name="Pacheco R."/>
            <person name="Padilla G."/>
            <person name="Ferreira P."/>
            <person name="Barriuso J."/>
            <person name="Kellner H."/>
            <person name="Castanera R."/>
            <person name="Alfaro M."/>
            <person name="Ramirez L."/>
            <person name="Pisabarro A.G."/>
            <person name="Kuo A."/>
            <person name="Tritt A."/>
            <person name="Lipzen A."/>
            <person name="He G."/>
            <person name="Yan M."/>
            <person name="Ng V."/>
            <person name="Cullen D."/>
            <person name="Martin F."/>
            <person name="Rosso M.-N."/>
            <person name="Henrissat B."/>
            <person name="Hibbett D."/>
            <person name="Martinez A.T."/>
            <person name="Grigoriev I.V."/>
        </authorList>
    </citation>
    <scope>NUCLEOTIDE SEQUENCE</scope>
    <source>
        <strain evidence="1">CIRM-BRFM 674</strain>
    </source>
</reference>